<evidence type="ECO:0000259" key="3">
    <source>
        <dbReference type="Pfam" id="PF18962"/>
    </source>
</evidence>
<dbReference type="RefSeq" id="WP_015025705.1">
    <property type="nucleotide sequence ID" value="NC_018721.1"/>
</dbReference>
<dbReference type="InterPro" id="IPR013783">
    <property type="entry name" value="Ig-like_fold"/>
</dbReference>
<dbReference type="EMBL" id="CP003879">
    <property type="protein sequence ID" value="AFU70159.1"/>
    <property type="molecule type" value="Genomic_DNA"/>
</dbReference>
<proteinExistence type="predicted"/>
<dbReference type="OrthoDB" id="6278496at2"/>
<feature type="domain" description="Secretion system C-terminal sorting" evidence="3">
    <location>
        <begin position="504"/>
        <end position="571"/>
    </location>
</feature>
<reference evidence="4" key="2">
    <citation type="submission" date="2012-09" db="EMBL/GenBank/DDBJ databases">
        <title>The complete sequence of Psychroflexus torquis an extreme psychrophile from sea-ice that is stimulated by light.</title>
        <authorList>
            <person name="Feng S."/>
            <person name="Powell S.M."/>
            <person name="Bowman J.P."/>
        </authorList>
    </citation>
    <scope>NUCLEOTIDE SEQUENCE [LARGE SCALE GENOMIC DNA]</scope>
    <source>
        <strain evidence="4">ATCC 700755</strain>
    </source>
</reference>
<dbReference type="HOGENOM" id="CLU_489101_0_0_10"/>
<feature type="signal peptide" evidence="2">
    <location>
        <begin position="1"/>
        <end position="20"/>
    </location>
</feature>
<dbReference type="AlphaFoldDB" id="K4III7"/>
<reference evidence="4" key="1">
    <citation type="submission" date="2006-03" db="EMBL/GenBank/DDBJ databases">
        <authorList>
            <person name="Bowman J."/>
            <person name="Ferriera S."/>
            <person name="Johnson J."/>
            <person name="Kravitz S."/>
            <person name="Halpern A."/>
            <person name="Remington K."/>
            <person name="Beeson K."/>
            <person name="Tran B."/>
            <person name="Rogers Y.-H."/>
            <person name="Friedman R."/>
            <person name="Venter J.C."/>
        </authorList>
    </citation>
    <scope>NUCLEOTIDE SEQUENCE [LARGE SCALE GENOMIC DNA]</scope>
    <source>
        <strain evidence="4">ATCC 700755</strain>
    </source>
</reference>
<dbReference type="Pfam" id="PF11551">
    <property type="entry name" value="Omp28"/>
    <property type="match status" value="1"/>
</dbReference>
<dbReference type="InterPro" id="IPR021615">
    <property type="entry name" value="Omp28"/>
</dbReference>
<evidence type="ECO:0000256" key="2">
    <source>
        <dbReference type="SAM" id="SignalP"/>
    </source>
</evidence>
<dbReference type="Pfam" id="PF18962">
    <property type="entry name" value="Por_Secre_tail"/>
    <property type="match status" value="1"/>
</dbReference>
<keyword evidence="5" id="KW-1185">Reference proteome</keyword>
<name>K4III7_PSYTT</name>
<protein>
    <submittedName>
        <fullName evidence="4">Secreted protein with Por secretion system C-terminal sorting domain</fullName>
    </submittedName>
</protein>
<keyword evidence="1 2" id="KW-0732">Signal</keyword>
<evidence type="ECO:0000313" key="4">
    <source>
        <dbReference type="EMBL" id="AFU70159.1"/>
    </source>
</evidence>
<sequence length="573" mass="62641">MLKKLLVSSILFFLAFPMLSQSIVSTDPENKKAILEEFTGVNCTFCPQGHAIANAIKENNPDNFFVINIHQGGFSTPGPGQPDFRTPFGDDIVNQSFSGAGFGYPSGTANRQNFPGREMTNPGTTALDRNVWTISANDVINQSSYVNLGVEASIDVTNNELTVHVEAYYTGDSPESVNKLNVALLQNKTTGPQVGGGVGDNYVHMHRLVHLLTGQWGVDVTTTTRGSFIDETFTYTIPADYNGISANIFDAEMEVVVFMTETRQNIISGNGAYATYTRLANSNDAIVKSVEEFDEQCAGSILPNFELQNVGSDNLTSVDIEYSINDNTPQVYTWTGNLSTLFTEKIELPEILYEPEATNQLVISLPNDDDNTNNEGSTSFSLAEVFLSNQLNLTIQLDEYPVETTWNITNSAGDAIFSGGPYSQGNGMVQQTLDLPENDCYSFIIRDAFGDGICCEYGNGSFTLETRSGELVIGGGNFGSQAKKVFSNYNTLSTASFDTFNFSVYPNPTNGIINLSANENFDYQVFNLQGKKIHQGQSNSLSKQINLLRFASGVYFIKVNINGVSKTQKIILK</sequence>
<dbReference type="Proteomes" id="UP000008514">
    <property type="component" value="Chromosome"/>
</dbReference>
<evidence type="ECO:0000256" key="1">
    <source>
        <dbReference type="ARBA" id="ARBA00022729"/>
    </source>
</evidence>
<dbReference type="NCBIfam" id="TIGR04183">
    <property type="entry name" value="Por_Secre_tail"/>
    <property type="match status" value="1"/>
</dbReference>
<feature type="chain" id="PRO_5003877796" evidence="2">
    <location>
        <begin position="21"/>
        <end position="573"/>
    </location>
</feature>
<dbReference type="KEGG" id="ptq:P700755_003552"/>
<gene>
    <name evidence="4" type="ordered locus">P700755_003552</name>
</gene>
<organism evidence="4 5">
    <name type="scientific">Psychroflexus torquis (strain ATCC 700755 / CIP 106069 / ACAM 623)</name>
    <dbReference type="NCBI Taxonomy" id="313595"/>
    <lineage>
        <taxon>Bacteria</taxon>
        <taxon>Pseudomonadati</taxon>
        <taxon>Bacteroidota</taxon>
        <taxon>Flavobacteriia</taxon>
        <taxon>Flavobacteriales</taxon>
        <taxon>Flavobacteriaceae</taxon>
        <taxon>Psychroflexus</taxon>
    </lineage>
</organism>
<dbReference type="Gene3D" id="2.60.40.10">
    <property type="entry name" value="Immunoglobulins"/>
    <property type="match status" value="1"/>
</dbReference>
<dbReference type="InterPro" id="IPR026444">
    <property type="entry name" value="Secre_tail"/>
</dbReference>
<evidence type="ECO:0000313" key="5">
    <source>
        <dbReference type="Proteomes" id="UP000008514"/>
    </source>
</evidence>
<accession>K4III7</accession>
<dbReference type="STRING" id="313595.P700755_003552"/>
<dbReference type="eggNOG" id="COG0265">
    <property type="taxonomic scope" value="Bacteria"/>
</dbReference>